<gene>
    <name evidence="1" type="ORF">LCGC14_1712620</name>
</gene>
<dbReference type="EMBL" id="LAZR01015297">
    <property type="protein sequence ID" value="KKM13797.1"/>
    <property type="molecule type" value="Genomic_DNA"/>
</dbReference>
<protein>
    <submittedName>
        <fullName evidence="1">Uncharacterized protein</fullName>
    </submittedName>
</protein>
<organism evidence="1">
    <name type="scientific">marine sediment metagenome</name>
    <dbReference type="NCBI Taxonomy" id="412755"/>
    <lineage>
        <taxon>unclassified sequences</taxon>
        <taxon>metagenomes</taxon>
        <taxon>ecological metagenomes</taxon>
    </lineage>
</organism>
<name>A0A0F9HF86_9ZZZZ</name>
<proteinExistence type="predicted"/>
<reference evidence="1" key="1">
    <citation type="journal article" date="2015" name="Nature">
        <title>Complex archaea that bridge the gap between prokaryotes and eukaryotes.</title>
        <authorList>
            <person name="Spang A."/>
            <person name="Saw J.H."/>
            <person name="Jorgensen S.L."/>
            <person name="Zaremba-Niedzwiedzka K."/>
            <person name="Martijn J."/>
            <person name="Lind A.E."/>
            <person name="van Eijk R."/>
            <person name="Schleper C."/>
            <person name="Guy L."/>
            <person name="Ettema T.J."/>
        </authorList>
    </citation>
    <scope>NUCLEOTIDE SEQUENCE</scope>
</reference>
<evidence type="ECO:0000313" key="1">
    <source>
        <dbReference type="EMBL" id="KKM13797.1"/>
    </source>
</evidence>
<accession>A0A0F9HF86</accession>
<dbReference type="AlphaFoldDB" id="A0A0F9HF86"/>
<sequence>YWTDSFDDATLFSYFEIVYEGSDISLDDIEILRFIKYQVIKVIRNVMM</sequence>
<comment type="caution">
    <text evidence="1">The sequence shown here is derived from an EMBL/GenBank/DDBJ whole genome shotgun (WGS) entry which is preliminary data.</text>
</comment>
<feature type="non-terminal residue" evidence="1">
    <location>
        <position position="1"/>
    </location>
</feature>